<reference evidence="4" key="1">
    <citation type="submission" date="2025-08" db="UniProtKB">
        <authorList>
            <consortium name="RefSeq"/>
        </authorList>
    </citation>
    <scope>IDENTIFICATION</scope>
    <source>
        <tissue evidence="4">Seedling</tissue>
    </source>
</reference>
<organism evidence="3 4">
    <name type="scientific">Ziziphus jujuba</name>
    <name type="common">Chinese jujube</name>
    <name type="synonym">Ziziphus sativa</name>
    <dbReference type="NCBI Taxonomy" id="326968"/>
    <lineage>
        <taxon>Eukaryota</taxon>
        <taxon>Viridiplantae</taxon>
        <taxon>Streptophyta</taxon>
        <taxon>Embryophyta</taxon>
        <taxon>Tracheophyta</taxon>
        <taxon>Spermatophyta</taxon>
        <taxon>Magnoliopsida</taxon>
        <taxon>eudicotyledons</taxon>
        <taxon>Gunneridae</taxon>
        <taxon>Pentapetalae</taxon>
        <taxon>rosids</taxon>
        <taxon>fabids</taxon>
        <taxon>Rosales</taxon>
        <taxon>Rhamnaceae</taxon>
        <taxon>Paliureae</taxon>
        <taxon>Ziziphus</taxon>
    </lineage>
</organism>
<dbReference type="Pfam" id="PF02458">
    <property type="entry name" value="Transferase"/>
    <property type="match status" value="1"/>
</dbReference>
<keyword evidence="1" id="KW-0808">Transferase</keyword>
<sequence>MANSMKIVEVSHVAPLQDSSSNSLIEFTFQLTFLDTFYLKFHLGEFLVFYSFINSNPSSFASVLSTLKHSLSFILLNFLPLAGNLIRPPYSQKPFLLYKPGDAISLTLAESDTDFNHVSSKHVQQAIDTAQLDHIRCRGFRYGIANHSKGNSRECKRKIYLVLNADYKAHLDPPVLENHFSNYGVAIVAEKIGEVIKGLENEVLEGAKERLSKWGSLEASAQVIGVSRSHQFGLYSLDFGWGKPKKM</sequence>
<proteinExistence type="predicted"/>
<evidence type="ECO:0000313" key="4">
    <source>
        <dbReference type="RefSeq" id="XP_060674884.1"/>
    </source>
</evidence>
<dbReference type="GeneID" id="125423767"/>
<keyword evidence="3" id="KW-1185">Reference proteome</keyword>
<evidence type="ECO:0000313" key="3">
    <source>
        <dbReference type="Proteomes" id="UP001652623"/>
    </source>
</evidence>
<dbReference type="Gene3D" id="3.30.559.10">
    <property type="entry name" value="Chloramphenicol acetyltransferase-like domain"/>
    <property type="match status" value="2"/>
</dbReference>
<evidence type="ECO:0000256" key="1">
    <source>
        <dbReference type="ARBA" id="ARBA00022679"/>
    </source>
</evidence>
<dbReference type="InterPro" id="IPR023213">
    <property type="entry name" value="CAT-like_dom_sf"/>
</dbReference>
<protein>
    <submittedName>
        <fullName evidence="4">Anthocyanin 5-aromatic acyltransferase-like</fullName>
    </submittedName>
</protein>
<dbReference type="InterPro" id="IPR051504">
    <property type="entry name" value="Plant_metabolite_acyltrans"/>
</dbReference>
<keyword evidence="2" id="KW-0012">Acyltransferase</keyword>
<evidence type="ECO:0000256" key="2">
    <source>
        <dbReference type="ARBA" id="ARBA00023315"/>
    </source>
</evidence>
<gene>
    <name evidence="4" type="primary">LOC125423767</name>
</gene>
<dbReference type="PANTHER" id="PTHR31625">
    <property type="match status" value="1"/>
</dbReference>
<name>A0ABM4ADU5_ZIZJJ</name>
<dbReference type="RefSeq" id="XP_060674884.1">
    <property type="nucleotide sequence ID" value="XM_060818901.1"/>
</dbReference>
<dbReference type="Proteomes" id="UP001652623">
    <property type="component" value="Chromosome 7"/>
</dbReference>
<accession>A0ABM4ADU5</accession>